<name>A0A1X0VC18_LEUPS</name>
<dbReference type="STRING" id="33968.BMS77_09420"/>
<evidence type="ECO:0000256" key="6">
    <source>
        <dbReference type="ARBA" id="ARBA00022927"/>
    </source>
</evidence>
<dbReference type="InterPro" id="IPR001708">
    <property type="entry name" value="YidC/ALB3/OXA1/COX18"/>
</dbReference>
<evidence type="ECO:0000256" key="12">
    <source>
        <dbReference type="HAMAP-Rule" id="MF_01811"/>
    </source>
</evidence>
<dbReference type="NCBIfam" id="TIGR03592">
    <property type="entry name" value="yidC_oxa1_cterm"/>
    <property type="match status" value="1"/>
</dbReference>
<dbReference type="PANTHER" id="PTHR12428">
    <property type="entry name" value="OXA1"/>
    <property type="match status" value="1"/>
</dbReference>
<dbReference type="EMBL" id="MPLS01000042">
    <property type="protein sequence ID" value="ORI97136.1"/>
    <property type="molecule type" value="Genomic_DNA"/>
</dbReference>
<feature type="transmembrane region" description="Helical" evidence="12">
    <location>
        <begin position="42"/>
        <end position="61"/>
    </location>
</feature>
<keyword evidence="4 12" id="KW-0812">Transmembrane</keyword>
<evidence type="ECO:0000256" key="9">
    <source>
        <dbReference type="ARBA" id="ARBA00023139"/>
    </source>
</evidence>
<proteinExistence type="inferred from homology"/>
<evidence type="ECO:0000256" key="1">
    <source>
        <dbReference type="ARBA" id="ARBA00004651"/>
    </source>
</evidence>
<evidence type="ECO:0000256" key="7">
    <source>
        <dbReference type="ARBA" id="ARBA00022989"/>
    </source>
</evidence>
<evidence type="ECO:0000256" key="4">
    <source>
        <dbReference type="ARBA" id="ARBA00022692"/>
    </source>
</evidence>
<dbReference type="RefSeq" id="WP_080519565.1">
    <property type="nucleotide sequence ID" value="NZ_MPLS01000042.1"/>
</dbReference>
<evidence type="ECO:0000313" key="13">
    <source>
        <dbReference type="EMBL" id="ORI97136.1"/>
    </source>
</evidence>
<dbReference type="InterPro" id="IPR028055">
    <property type="entry name" value="YidC/Oxa/ALB_C"/>
</dbReference>
<dbReference type="GO" id="GO:0015031">
    <property type="term" value="P:protein transport"/>
    <property type="evidence" value="ECO:0007669"/>
    <property type="project" value="UniProtKB-KW"/>
</dbReference>
<dbReference type="InterPro" id="IPR023060">
    <property type="entry name" value="YidC/YidC1/YidC2_Firmicutes"/>
</dbReference>
<keyword evidence="6 12" id="KW-0653">Protein transport</keyword>
<keyword evidence="7 12" id="KW-1133">Transmembrane helix</keyword>
<dbReference type="InterPro" id="IPR047196">
    <property type="entry name" value="YidC_ALB_C"/>
</dbReference>
<comment type="subcellular location">
    <subcellularLocation>
        <location evidence="1 12">Cell membrane</location>
        <topology evidence="1 12">Multi-pass membrane protein</topology>
    </subcellularLocation>
</comment>
<dbReference type="PRINTS" id="PR00701">
    <property type="entry name" value="60KDINNERMP"/>
</dbReference>
<evidence type="ECO:0000256" key="8">
    <source>
        <dbReference type="ARBA" id="ARBA00023136"/>
    </source>
</evidence>
<feature type="transmembrane region" description="Helical" evidence="12">
    <location>
        <begin position="67"/>
        <end position="86"/>
    </location>
</feature>
<gene>
    <name evidence="12" type="primary">yidC</name>
    <name evidence="13" type="ORF">BMR96_08745</name>
</gene>
<feature type="transmembrane region" description="Helical" evidence="12">
    <location>
        <begin position="208"/>
        <end position="234"/>
    </location>
</feature>
<keyword evidence="2 12" id="KW-0813">Transport</keyword>
<keyword evidence="8 12" id="KW-0472">Membrane</keyword>
<feature type="transmembrane region" description="Helical" evidence="12">
    <location>
        <begin position="12"/>
        <end position="33"/>
    </location>
</feature>
<sequence>MKRFENILKSIGPMPLVMSVVALGLIIVSGLSYDGQVASHSFWSAIVAVFTRAILGASSWFGNNYGMGIILFTIFIRFLILPLMVYQVRSMMKMQVVQPALKALQAKYPGKDTESRQLMMAEQQALYKNAGVNPFASMLPLIVQMPILIALYQSIWNSPVLRSGKFLWLELGSNDPYYILPVLAALFTFASSWLSMQSNPDQNGITKAMPYLFPVIIFFSALAVPSALSLYWVVGNAFQTVQTFFLQNPFKIRREREAAVALEKEKQRKIKKARRGKRK</sequence>
<evidence type="ECO:0000256" key="10">
    <source>
        <dbReference type="ARBA" id="ARBA00023186"/>
    </source>
</evidence>
<evidence type="ECO:0000256" key="5">
    <source>
        <dbReference type="ARBA" id="ARBA00022729"/>
    </source>
</evidence>
<keyword evidence="3 12" id="KW-1003">Cell membrane</keyword>
<dbReference type="GO" id="GO:0032977">
    <property type="term" value="F:membrane insertase activity"/>
    <property type="evidence" value="ECO:0007669"/>
    <property type="project" value="InterPro"/>
</dbReference>
<keyword evidence="10 12" id="KW-0143">Chaperone</keyword>
<evidence type="ECO:0000256" key="2">
    <source>
        <dbReference type="ARBA" id="ARBA00022448"/>
    </source>
</evidence>
<organism evidence="13 14">
    <name type="scientific">Leuconostoc pseudomesenteroides</name>
    <dbReference type="NCBI Taxonomy" id="33968"/>
    <lineage>
        <taxon>Bacteria</taxon>
        <taxon>Bacillati</taxon>
        <taxon>Bacillota</taxon>
        <taxon>Bacilli</taxon>
        <taxon>Lactobacillales</taxon>
        <taxon>Lactobacillaceae</taxon>
        <taxon>Leuconostoc</taxon>
    </lineage>
</organism>
<dbReference type="PANTHER" id="PTHR12428:SF65">
    <property type="entry name" value="CYTOCHROME C OXIDASE ASSEMBLY PROTEIN COX18, MITOCHONDRIAL"/>
    <property type="match status" value="1"/>
</dbReference>
<dbReference type="AlphaFoldDB" id="A0A1X0VC18"/>
<dbReference type="CDD" id="cd20070">
    <property type="entry name" value="5TM_YidC_Alb3"/>
    <property type="match status" value="1"/>
</dbReference>
<dbReference type="HAMAP" id="MF_01811">
    <property type="entry name" value="YidC_type2"/>
    <property type="match status" value="1"/>
</dbReference>
<dbReference type="GO" id="GO:0051205">
    <property type="term" value="P:protein insertion into membrane"/>
    <property type="evidence" value="ECO:0007669"/>
    <property type="project" value="TreeGrafter"/>
</dbReference>
<dbReference type="eggNOG" id="COG0706">
    <property type="taxonomic scope" value="Bacteria"/>
</dbReference>
<dbReference type="GO" id="GO:0005886">
    <property type="term" value="C:plasma membrane"/>
    <property type="evidence" value="ECO:0007669"/>
    <property type="project" value="UniProtKB-SubCell"/>
</dbReference>
<accession>A0A1X0VC18</accession>
<keyword evidence="9" id="KW-0564">Palmitate</keyword>
<dbReference type="Pfam" id="PF02096">
    <property type="entry name" value="60KD_IMP"/>
    <property type="match status" value="1"/>
</dbReference>
<comment type="function">
    <text evidence="12">Required for the insertion and/or proper folding and/or complex formation of integral membrane proteins into the membrane. Involved in integration of membrane proteins that insert both dependently and independently of the Sec translocase complex, as well as at least some lipoproteins.</text>
</comment>
<dbReference type="GeneID" id="97231577"/>
<evidence type="ECO:0000256" key="3">
    <source>
        <dbReference type="ARBA" id="ARBA00022475"/>
    </source>
</evidence>
<comment type="caution">
    <text evidence="13">The sequence shown here is derived from an EMBL/GenBank/DDBJ whole genome shotgun (WGS) entry which is preliminary data.</text>
</comment>
<protein>
    <recommendedName>
        <fullName evidence="12">Membrane protein insertase YidC</fullName>
    </recommendedName>
    <alternativeName>
        <fullName evidence="12">Foldase YidC</fullName>
    </alternativeName>
    <alternativeName>
        <fullName evidence="12">Membrane integrase YidC</fullName>
    </alternativeName>
    <alternativeName>
        <fullName evidence="12">Membrane protein YidC</fullName>
    </alternativeName>
</protein>
<keyword evidence="5 12" id="KW-0732">Signal</keyword>
<evidence type="ECO:0000256" key="11">
    <source>
        <dbReference type="ARBA" id="ARBA00023288"/>
    </source>
</evidence>
<feature type="transmembrane region" description="Helical" evidence="12">
    <location>
        <begin position="176"/>
        <end position="196"/>
    </location>
</feature>
<dbReference type="Proteomes" id="UP000192288">
    <property type="component" value="Unassembled WGS sequence"/>
</dbReference>
<keyword evidence="11" id="KW-0449">Lipoprotein</keyword>
<evidence type="ECO:0000313" key="14">
    <source>
        <dbReference type="Proteomes" id="UP000192288"/>
    </source>
</evidence>
<reference evidence="13 14" key="1">
    <citation type="journal article" date="2017" name="Front. Microbiol.">
        <title>Genomic Characterization of Dairy Associated Leuconostoc Species and Diversity of Leuconostocs in Undefined Mixed Mesophilic Starter Cultures.</title>
        <authorList>
            <person name="Frantzen C.A."/>
            <person name="Kot W."/>
            <person name="Pedersen T.B."/>
            <person name="Ardo Y.M."/>
            <person name="Broadbent J.R."/>
            <person name="Neve H."/>
            <person name="Hansen L.H."/>
            <person name="Dal Bello F."/>
            <person name="Ostlie H.M."/>
            <person name="Kleppen H.P."/>
            <person name="Vogensen F.K."/>
            <person name="Holo H."/>
        </authorList>
    </citation>
    <scope>NUCLEOTIDE SEQUENCE [LARGE SCALE GENOMIC DNA]</scope>
    <source>
        <strain evidence="13 14">LMGCF08</strain>
    </source>
</reference>
<feature type="transmembrane region" description="Helical" evidence="12">
    <location>
        <begin position="135"/>
        <end position="156"/>
    </location>
</feature>
<comment type="similarity">
    <text evidence="12">Belongs to the OXA1/ALB3/YidC family. Type 2 subfamily.</text>
</comment>